<comment type="pathway">
    <text evidence="2 10">Carbohydrate degradation; pentose phosphate pathway; D-glyceraldehyde 3-phosphate and beta-D-fructose 6-phosphate from D-ribose 5-phosphate and D-xylulose 5-phosphate (non-oxidative stage): step 2/3.</text>
</comment>
<dbReference type="PANTHER" id="PTHR10683:SF18">
    <property type="entry name" value="TRANSALDOLASE"/>
    <property type="match status" value="1"/>
</dbReference>
<dbReference type="GO" id="GO:0005829">
    <property type="term" value="C:cytosol"/>
    <property type="evidence" value="ECO:0007669"/>
    <property type="project" value="TreeGrafter"/>
</dbReference>
<evidence type="ECO:0000256" key="3">
    <source>
        <dbReference type="ARBA" id="ARBA00008012"/>
    </source>
</evidence>
<dbReference type="InterPro" id="IPR001585">
    <property type="entry name" value="TAL/FSA"/>
</dbReference>
<accession>A0A1K1TZE9</accession>
<comment type="similarity">
    <text evidence="3 10">Belongs to the transaldolase family. Type 1 subfamily.</text>
</comment>
<dbReference type="Proteomes" id="UP000182350">
    <property type="component" value="Unassembled WGS sequence"/>
</dbReference>
<dbReference type="PROSITE" id="PS00958">
    <property type="entry name" value="TRANSALDOLASE_2"/>
    <property type="match status" value="1"/>
</dbReference>
<dbReference type="EC" id="2.2.1.2" evidence="4 9"/>
<comment type="catalytic activity">
    <reaction evidence="8 10">
        <text>D-sedoheptulose 7-phosphate + D-glyceraldehyde 3-phosphate = D-erythrose 4-phosphate + beta-D-fructose 6-phosphate</text>
        <dbReference type="Rhea" id="RHEA:17053"/>
        <dbReference type="ChEBI" id="CHEBI:16897"/>
        <dbReference type="ChEBI" id="CHEBI:57483"/>
        <dbReference type="ChEBI" id="CHEBI:57634"/>
        <dbReference type="ChEBI" id="CHEBI:59776"/>
        <dbReference type="EC" id="2.2.1.2"/>
    </reaction>
</comment>
<evidence type="ECO:0000256" key="2">
    <source>
        <dbReference type="ARBA" id="ARBA00004857"/>
    </source>
</evidence>
<dbReference type="GO" id="GO:0004801">
    <property type="term" value="F:transaldolase activity"/>
    <property type="evidence" value="ECO:0007669"/>
    <property type="project" value="UniProtKB-UniRule"/>
</dbReference>
<organism evidence="11 12">
    <name type="scientific">Marinospirillum alkaliphilum DSM 21637</name>
    <dbReference type="NCBI Taxonomy" id="1122209"/>
    <lineage>
        <taxon>Bacteria</taxon>
        <taxon>Pseudomonadati</taxon>
        <taxon>Pseudomonadota</taxon>
        <taxon>Gammaproteobacteria</taxon>
        <taxon>Oceanospirillales</taxon>
        <taxon>Oceanospirillaceae</taxon>
        <taxon>Marinospirillum</taxon>
    </lineage>
</organism>
<reference evidence="11 12" key="1">
    <citation type="submission" date="2016-11" db="EMBL/GenBank/DDBJ databases">
        <authorList>
            <person name="Jaros S."/>
            <person name="Januszkiewicz K."/>
            <person name="Wedrychowicz H."/>
        </authorList>
    </citation>
    <scope>NUCLEOTIDE SEQUENCE [LARGE SCALE GENOMIC DNA]</scope>
    <source>
        <strain evidence="11 12">DSM 21637</strain>
    </source>
</reference>
<comment type="function">
    <text evidence="1 10">Transaldolase is important for the balance of metabolites in the pentose-phosphate pathway.</text>
</comment>
<protein>
    <recommendedName>
        <fullName evidence="4 9">Transaldolase</fullName>
        <ecNumber evidence="4 9">2.2.1.2</ecNumber>
    </recommendedName>
</protein>
<evidence type="ECO:0000313" key="11">
    <source>
        <dbReference type="EMBL" id="SFX05896.1"/>
    </source>
</evidence>
<dbReference type="AlphaFoldDB" id="A0A1K1TZE9"/>
<dbReference type="InterPro" id="IPR013785">
    <property type="entry name" value="Aldolase_TIM"/>
</dbReference>
<evidence type="ECO:0000256" key="6">
    <source>
        <dbReference type="ARBA" id="ARBA00023126"/>
    </source>
</evidence>
<dbReference type="GO" id="GO:0005975">
    <property type="term" value="P:carbohydrate metabolic process"/>
    <property type="evidence" value="ECO:0007669"/>
    <property type="project" value="InterPro"/>
</dbReference>
<dbReference type="STRING" id="1122209.SAMN02745752_00377"/>
<evidence type="ECO:0000256" key="10">
    <source>
        <dbReference type="RuleBase" id="RU004155"/>
    </source>
</evidence>
<gene>
    <name evidence="11" type="ORF">SAMN02745752_00377</name>
</gene>
<dbReference type="PANTHER" id="PTHR10683">
    <property type="entry name" value="TRANSALDOLASE"/>
    <property type="match status" value="1"/>
</dbReference>
<evidence type="ECO:0000313" key="12">
    <source>
        <dbReference type="Proteomes" id="UP000182350"/>
    </source>
</evidence>
<keyword evidence="7" id="KW-0704">Schiff base</keyword>
<evidence type="ECO:0000256" key="4">
    <source>
        <dbReference type="ARBA" id="ARBA00013151"/>
    </source>
</evidence>
<dbReference type="UniPathway" id="UPA00115">
    <property type="reaction ID" value="UER00414"/>
</dbReference>
<dbReference type="InterPro" id="IPR018225">
    <property type="entry name" value="Transaldolase_AS"/>
</dbReference>
<proteinExistence type="inferred from homology"/>
<dbReference type="CDD" id="cd00957">
    <property type="entry name" value="Transaldolase_TalAB"/>
    <property type="match status" value="1"/>
</dbReference>
<keyword evidence="5 10" id="KW-0808">Transferase</keyword>
<keyword evidence="6 10" id="KW-0570">Pentose shunt</keyword>
<dbReference type="NCBIfam" id="TIGR00874">
    <property type="entry name" value="talAB"/>
    <property type="match status" value="1"/>
</dbReference>
<evidence type="ECO:0000256" key="7">
    <source>
        <dbReference type="ARBA" id="ARBA00023270"/>
    </source>
</evidence>
<dbReference type="SUPFAM" id="SSF51569">
    <property type="entry name" value="Aldolase"/>
    <property type="match status" value="1"/>
</dbReference>
<sequence length="309" mass="34104">MPTKLEQLRQMTLVVADTGDLNAIRQYQPTDATTNPSLLLQALDIPAYAPLLQQAANQSRHTGLPLYDTFAALLASQLQQQVPGYVSVEVDARTSFDEEASLQRAHQLIEQISRAGGDPSRILIKLASTWEGIRAAEKLEKEGISCNLTLLFGFDQARACADAGVTLISPFVGRILDWYKAQQPDADFSGHKDPGVMSVQQIYRYYKSRGYQTIVMGASFRNTSEIECLAGCDRLTIAPKLLAELEADSGDLQRVLHPDLPQEPADVELNEAAFRLALNQDAMATEKLAQGIRQFIKDLETLEQRLASL</sequence>
<dbReference type="GO" id="GO:0006098">
    <property type="term" value="P:pentose-phosphate shunt"/>
    <property type="evidence" value="ECO:0007669"/>
    <property type="project" value="UniProtKB-UniRule"/>
</dbReference>
<dbReference type="InterPro" id="IPR004730">
    <property type="entry name" value="Transaldolase_1"/>
</dbReference>
<evidence type="ECO:0000256" key="8">
    <source>
        <dbReference type="ARBA" id="ARBA00048810"/>
    </source>
</evidence>
<dbReference type="OrthoDB" id="9809101at2"/>
<name>A0A1K1TZE9_9GAMM</name>
<dbReference type="Gene3D" id="3.20.20.70">
    <property type="entry name" value="Aldolase class I"/>
    <property type="match status" value="1"/>
</dbReference>
<keyword evidence="12" id="KW-1185">Reference proteome</keyword>
<dbReference type="RefSeq" id="WP_072324606.1">
    <property type="nucleotide sequence ID" value="NZ_FPJW01000001.1"/>
</dbReference>
<dbReference type="Pfam" id="PF00923">
    <property type="entry name" value="TAL_FSA"/>
    <property type="match status" value="1"/>
</dbReference>
<evidence type="ECO:0000256" key="1">
    <source>
        <dbReference type="ARBA" id="ARBA00003518"/>
    </source>
</evidence>
<evidence type="ECO:0000256" key="9">
    <source>
        <dbReference type="NCBIfam" id="TIGR00874"/>
    </source>
</evidence>
<evidence type="ECO:0000256" key="5">
    <source>
        <dbReference type="ARBA" id="ARBA00022679"/>
    </source>
</evidence>
<dbReference type="EMBL" id="FPJW01000001">
    <property type="protein sequence ID" value="SFX05896.1"/>
    <property type="molecule type" value="Genomic_DNA"/>
</dbReference>
<dbReference type="PROSITE" id="PS01054">
    <property type="entry name" value="TRANSALDOLASE_1"/>
    <property type="match status" value="1"/>
</dbReference>